<name>A0A972JFZ4_9FLAO</name>
<dbReference type="InterPro" id="IPR038692">
    <property type="entry name" value="Cthe_2751_sf"/>
</dbReference>
<dbReference type="EMBL" id="JAAMPU010000106">
    <property type="protein sequence ID" value="NMH28499.1"/>
    <property type="molecule type" value="Genomic_DNA"/>
</dbReference>
<dbReference type="Gene3D" id="1.25.40.750">
    <property type="entry name" value="Domain of unknown function DUF5071"/>
    <property type="match status" value="1"/>
</dbReference>
<evidence type="ECO:0000313" key="2">
    <source>
        <dbReference type="EMBL" id="NMH28499.1"/>
    </source>
</evidence>
<organism evidence="2 3">
    <name type="scientific">Flavobacterium silvaticum</name>
    <dbReference type="NCBI Taxonomy" id="1852020"/>
    <lineage>
        <taxon>Bacteria</taxon>
        <taxon>Pseudomonadati</taxon>
        <taxon>Bacteroidota</taxon>
        <taxon>Flavobacteriia</taxon>
        <taxon>Flavobacteriales</taxon>
        <taxon>Flavobacteriaceae</taxon>
        <taxon>Flavobacterium</taxon>
    </lineage>
</organism>
<sequence>MNNEDLIPRDKEDLDFIERLKNKSIIEIKEIIPRLLVWLQDGNWPQATPIMKYFQPHVNEIDSELVEILKGNDPSWKYHIINGLLKNSPAKLNENLIAVLRELAQNPSIADQEEEINLLSEEVLNDLE</sequence>
<feature type="domain" description="DUF5071" evidence="1">
    <location>
        <begin position="6"/>
        <end position="124"/>
    </location>
</feature>
<evidence type="ECO:0000259" key="1">
    <source>
        <dbReference type="Pfam" id="PF16804"/>
    </source>
</evidence>
<dbReference type="RefSeq" id="WP_169527611.1">
    <property type="nucleotide sequence ID" value="NZ_JAAMPU010000106.1"/>
</dbReference>
<comment type="caution">
    <text evidence="2">The sequence shown here is derived from an EMBL/GenBank/DDBJ whole genome shotgun (WGS) entry which is preliminary data.</text>
</comment>
<keyword evidence="3" id="KW-1185">Reference proteome</keyword>
<gene>
    <name evidence="2" type="ORF">G6047_10690</name>
</gene>
<dbReference type="InterPro" id="IPR031837">
    <property type="entry name" value="DUF5071"/>
</dbReference>
<dbReference type="Pfam" id="PF16804">
    <property type="entry name" value="DUF5071"/>
    <property type="match status" value="1"/>
</dbReference>
<protein>
    <submittedName>
        <fullName evidence="2">DUF5071 domain-containing protein</fullName>
    </submittedName>
</protein>
<reference evidence="2" key="1">
    <citation type="submission" date="2020-02" db="EMBL/GenBank/DDBJ databases">
        <title>Flavobacterium sp. genome.</title>
        <authorList>
            <person name="Jung H.S."/>
            <person name="Baek J.H."/>
            <person name="Jeon C.O."/>
        </authorList>
    </citation>
    <scope>NUCLEOTIDE SEQUENCE</scope>
    <source>
        <strain evidence="2">SE-s28</strain>
    </source>
</reference>
<proteinExistence type="predicted"/>
<evidence type="ECO:0000313" key="3">
    <source>
        <dbReference type="Proteomes" id="UP000712080"/>
    </source>
</evidence>
<accession>A0A972JFZ4</accession>
<dbReference type="AlphaFoldDB" id="A0A972JFZ4"/>
<dbReference type="Proteomes" id="UP000712080">
    <property type="component" value="Unassembled WGS sequence"/>
</dbReference>